<dbReference type="EMBL" id="BNJJ01000017">
    <property type="protein sequence ID" value="GHO87402.1"/>
    <property type="molecule type" value="Genomic_DNA"/>
</dbReference>
<keyword evidence="7" id="KW-1185">Reference proteome</keyword>
<sequence length="281" mass="31205">MKYGVTLPLSGIDGDLERLVEYARIAEEAGWDGVFLEDYMVYWGEHNVTYDPWLTLAAIALRTQNVQLGITVTPLPSRLPWKLAREAITLDHLSHGRLIIGFGLGDAQDRHFGEVADEKQRGAMLDEGLEILAGLMSGQPYSYQGTYYTVNDVTFNPQPVQRPRIPIWIGGWWPRKAPALRAARWDGFCPAKVPDAQGDGSIKPHDIQAIHNFVSAHRTSDTPFDLVAAGNSAADDRARARAQIEPFESAGATWWVEFILPGPNESEQAFTRIKQGPPSLE</sequence>
<gene>
    <name evidence="6" type="ORF">KSZ_54080</name>
</gene>
<dbReference type="InterPro" id="IPR036661">
    <property type="entry name" value="Luciferase-like_sf"/>
</dbReference>
<evidence type="ECO:0000259" key="5">
    <source>
        <dbReference type="Pfam" id="PF00296"/>
    </source>
</evidence>
<keyword evidence="4" id="KW-0503">Monooxygenase</keyword>
<comment type="caution">
    <text evidence="6">The sequence shown here is derived from an EMBL/GenBank/DDBJ whole genome shotgun (WGS) entry which is preliminary data.</text>
</comment>
<dbReference type="PANTHER" id="PTHR42847">
    <property type="entry name" value="ALKANESULFONATE MONOOXYGENASE"/>
    <property type="match status" value="1"/>
</dbReference>
<dbReference type="SUPFAM" id="SSF51679">
    <property type="entry name" value="Bacterial luciferase-like"/>
    <property type="match status" value="1"/>
</dbReference>
<dbReference type="Gene3D" id="3.20.20.30">
    <property type="entry name" value="Luciferase-like domain"/>
    <property type="match status" value="1"/>
</dbReference>
<evidence type="ECO:0000313" key="7">
    <source>
        <dbReference type="Proteomes" id="UP000635565"/>
    </source>
</evidence>
<dbReference type="InterPro" id="IPR050172">
    <property type="entry name" value="SsuD_RutA_monooxygenase"/>
</dbReference>
<dbReference type="RefSeq" id="WP_201364969.1">
    <property type="nucleotide sequence ID" value="NZ_BNJJ01000017.1"/>
</dbReference>
<evidence type="ECO:0000256" key="1">
    <source>
        <dbReference type="ARBA" id="ARBA00022630"/>
    </source>
</evidence>
<accession>A0ABQ3VMG1</accession>
<protein>
    <submittedName>
        <fullName evidence="6">Luciferase-like protein</fullName>
    </submittedName>
</protein>
<evidence type="ECO:0000256" key="3">
    <source>
        <dbReference type="ARBA" id="ARBA00023002"/>
    </source>
</evidence>
<dbReference type="PANTHER" id="PTHR42847:SF4">
    <property type="entry name" value="ALKANESULFONATE MONOOXYGENASE-RELATED"/>
    <property type="match status" value="1"/>
</dbReference>
<dbReference type="InterPro" id="IPR011251">
    <property type="entry name" value="Luciferase-like_dom"/>
</dbReference>
<dbReference type="Proteomes" id="UP000635565">
    <property type="component" value="Unassembled WGS sequence"/>
</dbReference>
<keyword evidence="2" id="KW-0288">FMN</keyword>
<reference evidence="6 7" key="1">
    <citation type="journal article" date="2021" name="Int. J. Syst. Evol. Microbiol.">
        <title>Reticulibacter mediterranei gen. nov., sp. nov., within the new family Reticulibacteraceae fam. nov., and Ktedonospora formicarum gen. nov., sp. nov., Ktedonobacter robiniae sp. nov., Dictyobacter formicarum sp. nov. and Dictyobacter arantiisoli sp. nov., belonging to the class Ktedonobacteria.</title>
        <authorList>
            <person name="Yabe S."/>
            <person name="Zheng Y."/>
            <person name="Wang C.M."/>
            <person name="Sakai Y."/>
            <person name="Abe K."/>
            <person name="Yokota A."/>
            <person name="Donadio S."/>
            <person name="Cavaletti L."/>
            <person name="Monciardini P."/>
        </authorList>
    </citation>
    <scope>NUCLEOTIDE SEQUENCE [LARGE SCALE GENOMIC DNA]</scope>
    <source>
        <strain evidence="6 7">SOSP1-9</strain>
    </source>
</reference>
<keyword evidence="3" id="KW-0560">Oxidoreductase</keyword>
<evidence type="ECO:0000256" key="4">
    <source>
        <dbReference type="ARBA" id="ARBA00023033"/>
    </source>
</evidence>
<evidence type="ECO:0000313" key="6">
    <source>
        <dbReference type="EMBL" id="GHO87402.1"/>
    </source>
</evidence>
<evidence type="ECO:0000256" key="2">
    <source>
        <dbReference type="ARBA" id="ARBA00022643"/>
    </source>
</evidence>
<proteinExistence type="predicted"/>
<feature type="domain" description="Luciferase-like" evidence="5">
    <location>
        <begin position="14"/>
        <end position="249"/>
    </location>
</feature>
<keyword evidence="1" id="KW-0285">Flavoprotein</keyword>
<name>A0ABQ3VMG1_9CHLR</name>
<organism evidence="6 7">
    <name type="scientific">Dictyobacter formicarum</name>
    <dbReference type="NCBI Taxonomy" id="2778368"/>
    <lineage>
        <taxon>Bacteria</taxon>
        <taxon>Bacillati</taxon>
        <taxon>Chloroflexota</taxon>
        <taxon>Ktedonobacteria</taxon>
        <taxon>Ktedonobacterales</taxon>
        <taxon>Dictyobacteraceae</taxon>
        <taxon>Dictyobacter</taxon>
    </lineage>
</organism>
<dbReference type="Pfam" id="PF00296">
    <property type="entry name" value="Bac_luciferase"/>
    <property type="match status" value="1"/>
</dbReference>